<accession>Q4DEN2</accession>
<keyword evidence="2" id="KW-1133">Transmembrane helix</keyword>
<organism evidence="3 4">
    <name type="scientific">Trypanosoma cruzi (strain CL Brener)</name>
    <dbReference type="NCBI Taxonomy" id="353153"/>
    <lineage>
        <taxon>Eukaryota</taxon>
        <taxon>Discoba</taxon>
        <taxon>Euglenozoa</taxon>
        <taxon>Kinetoplastea</taxon>
        <taxon>Metakinetoplastina</taxon>
        <taxon>Trypanosomatida</taxon>
        <taxon>Trypanosomatidae</taxon>
        <taxon>Trypanosoma</taxon>
        <taxon>Schizotrypanum</taxon>
    </lineage>
</organism>
<feature type="compositionally biased region" description="Polar residues" evidence="1">
    <location>
        <begin position="218"/>
        <end position="229"/>
    </location>
</feature>
<evidence type="ECO:0000256" key="2">
    <source>
        <dbReference type="SAM" id="Phobius"/>
    </source>
</evidence>
<dbReference type="InParanoid" id="Q4DEN2"/>
<reference evidence="3 4" key="1">
    <citation type="journal article" date="2005" name="Science">
        <title>The genome sequence of Trypanosoma cruzi, etiologic agent of Chagas disease.</title>
        <authorList>
            <person name="El-Sayed N.M."/>
            <person name="Myler P.J."/>
            <person name="Bartholomeu D.C."/>
            <person name="Nilsson D."/>
            <person name="Aggarwal G."/>
            <person name="Tran A.N."/>
            <person name="Ghedin E."/>
            <person name="Worthey E.A."/>
            <person name="Delcher A.L."/>
            <person name="Blandin G."/>
            <person name="Westenberger S.J."/>
            <person name="Caler E."/>
            <person name="Cerqueira G.C."/>
            <person name="Branche C."/>
            <person name="Haas B."/>
            <person name="Anupama A."/>
            <person name="Arner E."/>
            <person name="Aslund L."/>
            <person name="Attipoe P."/>
            <person name="Bontempi E."/>
            <person name="Bringaud F."/>
            <person name="Burton P."/>
            <person name="Cadag E."/>
            <person name="Campbell D.A."/>
            <person name="Carrington M."/>
            <person name="Crabtree J."/>
            <person name="Darban H."/>
            <person name="da Silveira J.F."/>
            <person name="de Jong P."/>
            <person name="Edwards K."/>
            <person name="Englund P.T."/>
            <person name="Fazelina G."/>
            <person name="Feldblyum T."/>
            <person name="Ferella M."/>
            <person name="Frasch A.C."/>
            <person name="Gull K."/>
            <person name="Horn D."/>
            <person name="Hou L."/>
            <person name="Huang Y."/>
            <person name="Kindlund E."/>
            <person name="Klingbeil M."/>
            <person name="Kluge S."/>
            <person name="Koo H."/>
            <person name="Lacerda D."/>
            <person name="Levin M.J."/>
            <person name="Lorenzi H."/>
            <person name="Louie T."/>
            <person name="Machado C.R."/>
            <person name="McCulloch R."/>
            <person name="McKenna A."/>
            <person name="Mizuno Y."/>
            <person name="Mottram J.C."/>
            <person name="Nelson S."/>
            <person name="Ochaya S."/>
            <person name="Osoegawa K."/>
            <person name="Pai G."/>
            <person name="Parsons M."/>
            <person name="Pentony M."/>
            <person name="Pettersson U."/>
            <person name="Pop M."/>
            <person name="Ramirez J.L."/>
            <person name="Rinta J."/>
            <person name="Robertson L."/>
            <person name="Salzberg S.L."/>
            <person name="Sanchez D.O."/>
            <person name="Seyler A."/>
            <person name="Sharma R."/>
            <person name="Shetty J."/>
            <person name="Simpson A.J."/>
            <person name="Sisk E."/>
            <person name="Tammi M.T."/>
            <person name="Tarleton R."/>
            <person name="Teixeira S."/>
            <person name="Van Aken S."/>
            <person name="Vogt C."/>
            <person name="Ward P.N."/>
            <person name="Wickstead B."/>
            <person name="Wortman J."/>
            <person name="White O."/>
            <person name="Fraser C.M."/>
            <person name="Stuart K.D."/>
            <person name="Andersson B."/>
        </authorList>
    </citation>
    <scope>NUCLEOTIDE SEQUENCE [LARGE SCALE GENOMIC DNA]</scope>
    <source>
        <strain evidence="3 4">CL Brener</strain>
    </source>
</reference>
<dbReference type="PaxDb" id="353153-Q4DEN2"/>
<feature type="transmembrane region" description="Helical" evidence="2">
    <location>
        <begin position="73"/>
        <end position="95"/>
    </location>
</feature>
<dbReference type="AlphaFoldDB" id="Q4DEN2"/>
<feature type="compositionally biased region" description="Polar residues" evidence="1">
    <location>
        <begin position="201"/>
        <end position="210"/>
    </location>
</feature>
<gene>
    <name evidence="3" type="ORF">Tc00.1047053506769.40</name>
</gene>
<sequence length="417" mass="43758">MHGTHTTVCVESHLRMGACALEPYCAAPCFLCVFAFLTSLLFVYLCFVFNCFVCFLCLLAAGRCVCFCPFTDFNCLMVAVRGVAAMSFLLFPVLLQVGSTALGDSTVCDDDWPCALRPVGSCSDVQQLVRVFDGCCDGVCVRPAGDGAVAAEQARAVMAAECGPVAGGSGRKGNVNSEDNSDQEDEEDEEGGGSTAGEGHNPTSAGSLTVPTREDQSSSDPLRSNNCNPSGTGSASAARMRASGPESLGGGHAADTTSPCSNASQQAAGGVHAGGGRTSQGSQASEQTVTGESQVPGTAKETPQGDEGGEPGAQHEADQITKMTVMNCCAKTAVEQESRQRDRKMHHVSIVERMLIIIFSVLLPARLATRCHQGAEEVVEQRHEFAAMKQLPLRELSEAKVLFNAQSLAHSQGAWTF</sequence>
<feature type="compositionally biased region" description="Polar residues" evidence="1">
    <location>
        <begin position="255"/>
        <end position="266"/>
    </location>
</feature>
<evidence type="ECO:0000313" key="4">
    <source>
        <dbReference type="Proteomes" id="UP000002296"/>
    </source>
</evidence>
<feature type="region of interest" description="Disordered" evidence="1">
    <location>
        <begin position="168"/>
        <end position="314"/>
    </location>
</feature>
<dbReference type="EMBL" id="AAHK01000567">
    <property type="protein sequence ID" value="EAN90981.1"/>
    <property type="molecule type" value="Genomic_DNA"/>
</dbReference>
<proteinExistence type="predicted"/>
<keyword evidence="2" id="KW-0812">Transmembrane</keyword>
<dbReference type="Proteomes" id="UP000002296">
    <property type="component" value="Unassembled WGS sequence"/>
</dbReference>
<keyword evidence="2" id="KW-0472">Membrane</keyword>
<evidence type="ECO:0000256" key="1">
    <source>
        <dbReference type="SAM" id="MobiDB-lite"/>
    </source>
</evidence>
<evidence type="ECO:0000313" key="3">
    <source>
        <dbReference type="EMBL" id="EAN90981.1"/>
    </source>
</evidence>
<protein>
    <submittedName>
        <fullName evidence="3">Uncharacterized protein</fullName>
    </submittedName>
</protein>
<dbReference type="RefSeq" id="XP_812832.1">
    <property type="nucleotide sequence ID" value="XM_807739.1"/>
</dbReference>
<comment type="caution">
    <text evidence="3">The sequence shown here is derived from an EMBL/GenBank/DDBJ whole genome shotgun (WGS) entry which is preliminary data.</text>
</comment>
<feature type="transmembrane region" description="Helical" evidence="2">
    <location>
        <begin position="41"/>
        <end position="61"/>
    </location>
</feature>
<keyword evidence="4" id="KW-1185">Reference proteome</keyword>
<feature type="compositionally biased region" description="Acidic residues" evidence="1">
    <location>
        <begin position="179"/>
        <end position="191"/>
    </location>
</feature>
<dbReference type="KEGG" id="tcr:506769.40"/>
<feature type="compositionally biased region" description="Low complexity" evidence="1">
    <location>
        <begin position="230"/>
        <end position="244"/>
    </location>
</feature>
<name>Q4DEN2_TRYCC</name>
<feature type="compositionally biased region" description="Polar residues" evidence="1">
    <location>
        <begin position="279"/>
        <end position="296"/>
    </location>
</feature>
<dbReference type="GeneID" id="3544116"/>